<dbReference type="PANTHER" id="PTHR13060">
    <property type="entry name" value="SGT1 PROTEIN HSGT1 SUPPRESSOR OF GCR2"/>
    <property type="match status" value="1"/>
</dbReference>
<dbReference type="Pfam" id="PF07093">
    <property type="entry name" value="SGT1"/>
    <property type="match status" value="1"/>
</dbReference>
<feature type="region of interest" description="Disordered" evidence="1">
    <location>
        <begin position="584"/>
        <end position="608"/>
    </location>
</feature>
<evidence type="ECO:0000256" key="1">
    <source>
        <dbReference type="SAM" id="MobiDB-lite"/>
    </source>
</evidence>
<dbReference type="RefSeq" id="XP_015890583.2">
    <property type="nucleotide sequence ID" value="XM_016035097.4"/>
</dbReference>
<dbReference type="InterPro" id="IPR010770">
    <property type="entry name" value="Ecd"/>
</dbReference>
<evidence type="ECO:0000313" key="2">
    <source>
        <dbReference type="Proteomes" id="UP001652623"/>
    </source>
</evidence>
<dbReference type="GO" id="GO:0005634">
    <property type="term" value="C:nucleus"/>
    <property type="evidence" value="ECO:0007669"/>
    <property type="project" value="TreeGrafter"/>
</dbReference>
<dbReference type="Proteomes" id="UP001652623">
    <property type="component" value="Chromosome 7"/>
</dbReference>
<dbReference type="AlphaFoldDB" id="A0A6P4A872"/>
<name>A0A6P4A872_ZIZJJ</name>
<reference evidence="3" key="1">
    <citation type="submission" date="2025-08" db="UniProtKB">
        <authorList>
            <consortium name="RefSeq"/>
        </authorList>
    </citation>
    <scope>IDENTIFICATION</scope>
    <source>
        <tissue evidence="3">Seedling</tissue>
    </source>
</reference>
<accession>A0A6P4A872</accession>
<dbReference type="InParanoid" id="A0A6P4A872"/>
<evidence type="ECO:0000313" key="3">
    <source>
        <dbReference type="RefSeq" id="XP_015890583.2"/>
    </source>
</evidence>
<dbReference type="PANTHER" id="PTHR13060:SF0">
    <property type="entry name" value="PROTEIN ECDYSONELESS HOMOLOG"/>
    <property type="match status" value="1"/>
</dbReference>
<dbReference type="FunCoup" id="A0A6P4A872">
    <property type="interactions" value="3253"/>
</dbReference>
<gene>
    <name evidence="3" type="primary">LOC107425158</name>
</gene>
<proteinExistence type="predicted"/>
<dbReference type="KEGG" id="zju:107425158"/>
<keyword evidence="2" id="KW-1185">Reference proteome</keyword>
<organism evidence="2 3">
    <name type="scientific">Ziziphus jujuba</name>
    <name type="common">Chinese jujube</name>
    <name type="synonym">Ziziphus sativa</name>
    <dbReference type="NCBI Taxonomy" id="326968"/>
    <lineage>
        <taxon>Eukaryota</taxon>
        <taxon>Viridiplantae</taxon>
        <taxon>Streptophyta</taxon>
        <taxon>Embryophyta</taxon>
        <taxon>Tracheophyta</taxon>
        <taxon>Spermatophyta</taxon>
        <taxon>Magnoliopsida</taxon>
        <taxon>eudicotyledons</taxon>
        <taxon>Gunneridae</taxon>
        <taxon>Pentapetalae</taxon>
        <taxon>rosids</taxon>
        <taxon>fabids</taxon>
        <taxon>Rosales</taxon>
        <taxon>Rhamnaceae</taxon>
        <taxon>Paliureae</taxon>
        <taxon>Ziziphus</taxon>
    </lineage>
</organism>
<dbReference type="GeneID" id="107425158"/>
<feature type="region of interest" description="Disordered" evidence="1">
    <location>
        <begin position="515"/>
        <end position="560"/>
    </location>
</feature>
<protein>
    <submittedName>
        <fullName evidence="3">Protein ecdysoneless homolog isoform X1</fullName>
    </submittedName>
</protein>
<feature type="compositionally biased region" description="Basic and acidic residues" evidence="1">
    <location>
        <begin position="591"/>
        <end position="602"/>
    </location>
</feature>
<feature type="compositionally biased region" description="Acidic residues" evidence="1">
    <location>
        <begin position="523"/>
        <end position="547"/>
    </location>
</feature>
<sequence>MATVEPEPSSSSSSIFSQKSSRLPDDTVFYAIFPDFSLKPSDVTSLQSLHLQILQTLTPFTADYIWQHEPFTLSVSNFPKPSCLCSNHLPHLHGKLRYGDNLDDEWFAVFLLFEISRRFPNLSIRVWDTDGEFLLIEAAFHLPRWLNPENSLNRVFVRSGDLHIVPRDRFPSPSLEDSLKFIANCGGDSRASESVQTMVKNRISEYPDRARRDMHRVRVRVPVSVAQVLKHEPCLISLAVEGFYDRDIDTMKYAAKMERFLSKGREKELVCVSVKMSRAMYAQLVQQTFQAPKCYPMPNRSSASEFVEAELGMKIACGFEMMYQQRKREGLEGKGSTWEAFKESLERSGYFEGLLPGSKEYRRLMQNAEEYYRSSSSFSRASEMMSAPVRLVDEILALPHSAEDFRGQEVPPSDDDSWLYNGEEDLNYALLERQKELELYNLKHKDKQKMNIPQDAGPSSSSKVDEFDPGEIAKTMQAFVHKVSSYKGAEVPENRDLKEVNLDVDSFIKEMESIMKRQGSQDDACDDDFEEGSSSDLDFDESEDGSDIAEPSEVNGDGEDVFMHSYSDALNEELKSTTLEKSFIRANEQAPQKKEGTSKGSEDMDEDFTPVDADVNLVKSFLDSFSSQQGLPGPASNLLGLMGFQLPQDKKGK</sequence>